<dbReference type="InterPro" id="IPR025233">
    <property type="entry name" value="DUF4176"/>
</dbReference>
<dbReference type="STRING" id="1123303.GCA_000372425_00649"/>
<dbReference type="Pfam" id="PF13780">
    <property type="entry name" value="DUF4176"/>
    <property type="match status" value="1"/>
</dbReference>
<evidence type="ECO:0000313" key="2">
    <source>
        <dbReference type="Proteomes" id="UP000249495"/>
    </source>
</evidence>
<accession>A0A2X3VGI9</accession>
<dbReference type="AlphaFoldDB" id="A0A2X3VGI9"/>
<dbReference type="RefSeq" id="WP_018029979.1">
    <property type="nucleotide sequence ID" value="NZ_LS483343.1"/>
</dbReference>
<dbReference type="EMBL" id="LS483343">
    <property type="protein sequence ID" value="SQF40554.1"/>
    <property type="molecule type" value="Genomic_DNA"/>
</dbReference>
<gene>
    <name evidence="1" type="ORF">NCTC12278_01125</name>
</gene>
<protein>
    <submittedName>
        <fullName evidence="1">EsaC protein analog (Listeria type 3)</fullName>
    </submittedName>
</protein>
<dbReference type="KEGG" id="sfer:NCTC12278_01125"/>
<evidence type="ECO:0000313" key="1">
    <source>
        <dbReference type="EMBL" id="SQF40554.1"/>
    </source>
</evidence>
<reference evidence="1 2" key="1">
    <citation type="submission" date="2018-06" db="EMBL/GenBank/DDBJ databases">
        <authorList>
            <consortium name="Pathogen Informatics"/>
            <person name="Doyle S."/>
        </authorList>
    </citation>
    <scope>NUCLEOTIDE SEQUENCE [LARGE SCALE GENOMIC DNA]</scope>
    <source>
        <strain evidence="1 2">NCTC12278</strain>
    </source>
</reference>
<organism evidence="1 2">
    <name type="scientific">Streptococcus ferus</name>
    <dbReference type="NCBI Taxonomy" id="1345"/>
    <lineage>
        <taxon>Bacteria</taxon>
        <taxon>Bacillati</taxon>
        <taxon>Bacillota</taxon>
        <taxon>Bacilli</taxon>
        <taxon>Lactobacillales</taxon>
        <taxon>Streptococcaceae</taxon>
        <taxon>Streptococcus</taxon>
    </lineage>
</organism>
<proteinExistence type="predicted"/>
<sequence length="98" mass="11236">MSLLPVGSVVYLAEGNQKMVVLNRGAVVEQDGKQVFFDYGLGIYPEGLNPEEVYYCQSEDIDEVLFEGYTDDDERRFAELYHKWVIENPSNLKRGIPK</sequence>
<keyword evidence="2" id="KW-1185">Reference proteome</keyword>
<dbReference type="Proteomes" id="UP000249495">
    <property type="component" value="Chromosome 1"/>
</dbReference>
<name>A0A2X3VGI9_9STRE</name>
<dbReference type="OrthoDB" id="5124454at2"/>